<accession>A0A133KZ12</accession>
<proteinExistence type="predicted"/>
<comment type="caution">
    <text evidence="1">The sequence shown here is derived from an EMBL/GenBank/DDBJ whole genome shotgun (WGS) entry which is preliminary data.</text>
</comment>
<protein>
    <submittedName>
        <fullName evidence="1">Uncharacterized protein</fullName>
    </submittedName>
</protein>
<dbReference type="EMBL" id="LRPN01000024">
    <property type="protein sequence ID" value="KWZ84919.1"/>
    <property type="molecule type" value="Genomic_DNA"/>
</dbReference>
<evidence type="ECO:0000313" key="1">
    <source>
        <dbReference type="EMBL" id="KWZ84919.1"/>
    </source>
</evidence>
<dbReference type="Proteomes" id="UP000070376">
    <property type="component" value="Unassembled WGS sequence"/>
</dbReference>
<dbReference type="AlphaFoldDB" id="A0A133KZ12"/>
<name>A0A133KZ12_HEYCO</name>
<sequence length="46" mass="4735">MLQIAAHACLAFVLTDIQAATNTCINIAVLLPAVKIGIMHGCSGLI</sequence>
<dbReference type="PATRIC" id="fig|1398.22.peg.665"/>
<gene>
    <name evidence="1" type="ORF">HMPREF3213_00666</name>
</gene>
<reference evidence="2" key="1">
    <citation type="submission" date="2016-01" db="EMBL/GenBank/DDBJ databases">
        <authorList>
            <person name="Mitreva M."/>
            <person name="Pepin K.H."/>
            <person name="Mihindukulasuriya K.A."/>
            <person name="Fulton R."/>
            <person name="Fronick C."/>
            <person name="O'Laughlin M."/>
            <person name="Miner T."/>
            <person name="Herter B."/>
            <person name="Rosa B.A."/>
            <person name="Cordes M."/>
            <person name="Tomlinson C."/>
            <person name="Wollam A."/>
            <person name="Palsikar V.B."/>
            <person name="Mardis E.R."/>
            <person name="Wilson R.K."/>
        </authorList>
    </citation>
    <scope>NUCLEOTIDE SEQUENCE [LARGE SCALE GENOMIC DNA]</scope>
    <source>
        <strain evidence="2">GED7749B</strain>
    </source>
</reference>
<organism evidence="1 2">
    <name type="scientific">Heyndrickxia coagulans</name>
    <name type="common">Weizmannia coagulans</name>
    <dbReference type="NCBI Taxonomy" id="1398"/>
    <lineage>
        <taxon>Bacteria</taxon>
        <taxon>Bacillati</taxon>
        <taxon>Bacillota</taxon>
        <taxon>Bacilli</taxon>
        <taxon>Bacillales</taxon>
        <taxon>Bacillaceae</taxon>
        <taxon>Heyndrickxia</taxon>
    </lineage>
</organism>
<evidence type="ECO:0000313" key="2">
    <source>
        <dbReference type="Proteomes" id="UP000070376"/>
    </source>
</evidence>